<evidence type="ECO:0000313" key="4">
    <source>
        <dbReference type="Proteomes" id="UP000215002"/>
    </source>
</evidence>
<feature type="domain" description="AsmA" evidence="2">
    <location>
        <begin position="12"/>
        <end position="179"/>
    </location>
</feature>
<dbReference type="AlphaFoldDB" id="A0A223P2Y7"/>
<evidence type="ECO:0000259" key="2">
    <source>
        <dbReference type="Pfam" id="PF05170"/>
    </source>
</evidence>
<dbReference type="PANTHER" id="PTHR30441:SF8">
    <property type="entry name" value="DUF748 DOMAIN-CONTAINING PROTEIN"/>
    <property type="match status" value="1"/>
</dbReference>
<proteinExistence type="predicted"/>
<dbReference type="Pfam" id="PF05170">
    <property type="entry name" value="AsmA"/>
    <property type="match status" value="1"/>
</dbReference>
<dbReference type="PANTHER" id="PTHR30441">
    <property type="entry name" value="DUF748 DOMAIN-CONTAINING PROTEIN"/>
    <property type="match status" value="1"/>
</dbReference>
<organism evidence="3 4">
    <name type="scientific">Mucilaginibacter xinganensis</name>
    <dbReference type="NCBI Taxonomy" id="1234841"/>
    <lineage>
        <taxon>Bacteria</taxon>
        <taxon>Pseudomonadati</taxon>
        <taxon>Bacteroidota</taxon>
        <taxon>Sphingobacteriia</taxon>
        <taxon>Sphingobacteriales</taxon>
        <taxon>Sphingobacteriaceae</taxon>
        <taxon>Mucilaginibacter</taxon>
    </lineage>
</organism>
<dbReference type="EMBL" id="CP022743">
    <property type="protein sequence ID" value="ASU36452.1"/>
    <property type="molecule type" value="Genomic_DNA"/>
</dbReference>
<keyword evidence="1" id="KW-0812">Transmembrane</keyword>
<protein>
    <recommendedName>
        <fullName evidence="2">AsmA domain-containing protein</fullName>
    </recommendedName>
</protein>
<gene>
    <name evidence="3" type="ORF">MuYL_4567</name>
</gene>
<feature type="transmembrane region" description="Helical" evidence="1">
    <location>
        <begin position="12"/>
        <end position="34"/>
    </location>
</feature>
<dbReference type="Proteomes" id="UP000215002">
    <property type="component" value="Chromosome"/>
</dbReference>
<dbReference type="KEGG" id="muc:MuYL_4567"/>
<keyword evidence="1" id="KW-0472">Membrane</keyword>
<dbReference type="GO" id="GO:0005886">
    <property type="term" value="C:plasma membrane"/>
    <property type="evidence" value="ECO:0007669"/>
    <property type="project" value="TreeGrafter"/>
</dbReference>
<keyword evidence="4" id="KW-1185">Reference proteome</keyword>
<dbReference type="InterPro" id="IPR052894">
    <property type="entry name" value="AsmA-related"/>
</dbReference>
<sequence length="1043" mass="115431">MSQSIKKNSFKSFKIAGIAIGSLIILLFALPYLFPQTVSNKIKQWANGSINGQLEFSKTGLSFFKHFPNLTLTLYDLDLKGSAPFQKDTLVAAKEVSFGIDLSTLFQKKLTINKIFLSNAFINIQSDSLGRVNYNVYKSKNEAKAPVDTGSASLGINQILIENSRLVYNDRSLPMKFVARGVNYTGKGDLSKDVFDLYTHTEMQSVDFYYFDVPYVLNKKLNADLITKINTKSLAFVFQKNDLLLNKLPVNFIGKFAFLKNGYSMDFNVNSDDSDLHDIITALPPEYLKWLDKTDVKGTGNIKLKLAGLYNAADSTLPSLSLKVKIRNGYINNQKSPSPVSNLYMDFETQLPGLDPDSLKVNLDSLHFNMGKDYLNAILKIKGAKTPDIYAKINSELDLEKWNMAFGIKAVTLKGQYALHLLAQGKYATSIRRTRGIHPRVDTVITSIPKFNLKSAFSNGYIKYAKLPEAVKNISFNVNAACPDNNYQHSSFDIDNLNANVLNNFIKGSFKMTAGPGFPVNAQLQAKFNLADLKKVYPVDSLGIALAGNLNADLQTKGHYLPARKIFPVTKVNVVLQNGSIQTKYYPHPIQNIQVNTSITNSTGTLAGLKVNIKPVSFVFEGKPFTFKADLKNFDNIDYKIASSGTLDIGKIYQVFAIKGYNVKGQIKTRLSLRGRQSDATAGNYAKLHNSGTMDVRDVTLTSDLFPKPFLINNGKFSFKEDKMMFDAFKATYGQSIITLNGALSNVIEYATKPGATLKGDLNFESPIFIVDDFMAFANTSPTQSGHRGSAVSGVVMVPKTLDLNLTADVKKVRYNGMDLKDAKGQMTISNGNIVLKQTGFTIIDAPVTMDATYSSLSTKKALFDYHISAKEFDIKRAYNEIRLFHDMASSAKSASGQVALDYQLKGRLNANMQPVYPSLKGRGVLSVKKVSVHGFKLFNSVSNKTDHKIDSGDVSKVNIETTIANNIINIKQTRMRMAGFRLKFSGQVSFDNVLNLQFRLGLPPFGIFGIPMTITGTQANPKIRLGKAKKDDEIKETEDNGE</sequence>
<name>A0A223P2Y7_9SPHI</name>
<dbReference type="GO" id="GO:0090313">
    <property type="term" value="P:regulation of protein targeting to membrane"/>
    <property type="evidence" value="ECO:0007669"/>
    <property type="project" value="TreeGrafter"/>
</dbReference>
<reference evidence="3 4" key="1">
    <citation type="submission" date="2017-08" db="EMBL/GenBank/DDBJ databases">
        <title>Complete genome sequence of Mucilaginibacter sp. strain BJC16-A31.</title>
        <authorList>
            <consortium name="Henan University of Science and Technology"/>
            <person name="You X."/>
        </authorList>
    </citation>
    <scope>NUCLEOTIDE SEQUENCE [LARGE SCALE GENOMIC DNA]</scope>
    <source>
        <strain evidence="3 4">BJC16-A31</strain>
    </source>
</reference>
<dbReference type="RefSeq" id="WP_094572468.1">
    <property type="nucleotide sequence ID" value="NZ_CP022743.1"/>
</dbReference>
<keyword evidence="1" id="KW-1133">Transmembrane helix</keyword>
<dbReference type="OrthoDB" id="596403at2"/>
<accession>A0A223P2Y7</accession>
<dbReference type="InterPro" id="IPR007844">
    <property type="entry name" value="AsmA"/>
</dbReference>
<evidence type="ECO:0000256" key="1">
    <source>
        <dbReference type="SAM" id="Phobius"/>
    </source>
</evidence>
<evidence type="ECO:0000313" key="3">
    <source>
        <dbReference type="EMBL" id="ASU36452.1"/>
    </source>
</evidence>